<dbReference type="Gene3D" id="1.10.10.10">
    <property type="entry name" value="Winged helix-like DNA-binding domain superfamily/Winged helix DNA-binding domain"/>
    <property type="match status" value="1"/>
</dbReference>
<keyword evidence="2" id="KW-0805">Transcription regulation</keyword>
<dbReference type="Pfam" id="PF00126">
    <property type="entry name" value="HTH_1"/>
    <property type="match status" value="1"/>
</dbReference>
<dbReference type="GO" id="GO:0003700">
    <property type="term" value="F:DNA-binding transcription factor activity"/>
    <property type="evidence" value="ECO:0007669"/>
    <property type="project" value="InterPro"/>
</dbReference>
<dbReference type="AlphaFoldDB" id="A0A2M8WNW3"/>
<evidence type="ECO:0000256" key="1">
    <source>
        <dbReference type="ARBA" id="ARBA00009437"/>
    </source>
</evidence>
<dbReference type="PROSITE" id="PS50931">
    <property type="entry name" value="HTH_LYSR"/>
    <property type="match status" value="1"/>
</dbReference>
<evidence type="ECO:0000259" key="5">
    <source>
        <dbReference type="PROSITE" id="PS50931"/>
    </source>
</evidence>
<dbReference type="CDD" id="cd05466">
    <property type="entry name" value="PBP2_LTTR_substrate"/>
    <property type="match status" value="1"/>
</dbReference>
<dbReference type="SUPFAM" id="SSF53850">
    <property type="entry name" value="Periplasmic binding protein-like II"/>
    <property type="match status" value="1"/>
</dbReference>
<evidence type="ECO:0000313" key="6">
    <source>
        <dbReference type="EMBL" id="PJI92625.1"/>
    </source>
</evidence>
<comment type="similarity">
    <text evidence="1">Belongs to the LysR transcriptional regulatory family.</text>
</comment>
<dbReference type="PRINTS" id="PR00039">
    <property type="entry name" value="HTHLYSR"/>
</dbReference>
<gene>
    <name evidence="6" type="ORF">BC777_1480</name>
</gene>
<dbReference type="SUPFAM" id="SSF46785">
    <property type="entry name" value="Winged helix' DNA-binding domain"/>
    <property type="match status" value="1"/>
</dbReference>
<dbReference type="InterPro" id="IPR005119">
    <property type="entry name" value="LysR_subst-bd"/>
</dbReference>
<dbReference type="GO" id="GO:0000976">
    <property type="term" value="F:transcription cis-regulatory region binding"/>
    <property type="evidence" value="ECO:0007669"/>
    <property type="project" value="TreeGrafter"/>
</dbReference>
<accession>A0A2M8WNW3</accession>
<evidence type="ECO:0000256" key="4">
    <source>
        <dbReference type="ARBA" id="ARBA00023163"/>
    </source>
</evidence>
<evidence type="ECO:0000256" key="2">
    <source>
        <dbReference type="ARBA" id="ARBA00023015"/>
    </source>
</evidence>
<dbReference type="InterPro" id="IPR000847">
    <property type="entry name" value="LysR_HTH_N"/>
</dbReference>
<dbReference type="FunFam" id="1.10.10.10:FF:000001">
    <property type="entry name" value="LysR family transcriptional regulator"/>
    <property type="match status" value="1"/>
</dbReference>
<dbReference type="Gene3D" id="3.40.190.290">
    <property type="match status" value="1"/>
</dbReference>
<sequence length="299" mass="33090">MRKTSMRLNLKQLEAFVWVADLQSFRRAAERLNTTQPNISARIAGLEQALGTTLMTRDAGSVRLTGKGQELLAHARRVLDATDALIVAADQKALIEGTLRLGVTEMIVHTWLRAYLRRLKEVYPRLTVELTVDFSVNLEKGLAERSLDLALQNEPFSRLATGQRDIGPYELIWIASPDLGLAASQTIETLAAQPILTHARDTRLYEEVAAHFGARRDLTPRLVPSTNLAACQTMTIDGMGIAVLPAAMVAQDIASGSLVKLAYDWTPEPLHFFARYDEERAQRFVAEAAMIAVQVAKDQ</sequence>
<dbReference type="Pfam" id="PF03466">
    <property type="entry name" value="LysR_substrate"/>
    <property type="match status" value="1"/>
</dbReference>
<dbReference type="InterPro" id="IPR036390">
    <property type="entry name" value="WH_DNA-bd_sf"/>
</dbReference>
<dbReference type="Proteomes" id="UP000228531">
    <property type="component" value="Unassembled WGS sequence"/>
</dbReference>
<dbReference type="InterPro" id="IPR036388">
    <property type="entry name" value="WH-like_DNA-bd_sf"/>
</dbReference>
<feature type="domain" description="HTH lysR-type" evidence="5">
    <location>
        <begin position="8"/>
        <end position="65"/>
    </location>
</feature>
<keyword evidence="4" id="KW-0804">Transcription</keyword>
<reference evidence="6 7" key="1">
    <citation type="submission" date="2017-11" db="EMBL/GenBank/DDBJ databases">
        <title>Genomic Encyclopedia of Archaeal and Bacterial Type Strains, Phase II (KMG-II): From Individual Species to Whole Genera.</title>
        <authorList>
            <person name="Goeker M."/>
        </authorList>
    </citation>
    <scope>NUCLEOTIDE SEQUENCE [LARGE SCALE GENOMIC DNA]</scope>
    <source>
        <strain evidence="6 7">DSM 29128</strain>
    </source>
</reference>
<protein>
    <submittedName>
        <fullName evidence="6">DNA-binding transcriptional LysR family regulator</fullName>
    </submittedName>
</protein>
<proteinExistence type="inferred from homology"/>
<name>A0A2M8WNW3_9RHOB</name>
<dbReference type="PANTHER" id="PTHR30126:SF77">
    <property type="entry name" value="TRANSCRIPTIONAL REGULATORY PROTEIN"/>
    <property type="match status" value="1"/>
</dbReference>
<dbReference type="RefSeq" id="WP_245834190.1">
    <property type="nucleotide sequence ID" value="NZ_PGTY01000001.1"/>
</dbReference>
<dbReference type="PANTHER" id="PTHR30126">
    <property type="entry name" value="HTH-TYPE TRANSCRIPTIONAL REGULATOR"/>
    <property type="match status" value="1"/>
</dbReference>
<organism evidence="6 7">
    <name type="scientific">Yoonia maricola</name>
    <dbReference type="NCBI Taxonomy" id="420999"/>
    <lineage>
        <taxon>Bacteria</taxon>
        <taxon>Pseudomonadati</taxon>
        <taxon>Pseudomonadota</taxon>
        <taxon>Alphaproteobacteria</taxon>
        <taxon>Rhodobacterales</taxon>
        <taxon>Paracoccaceae</taxon>
        <taxon>Yoonia</taxon>
    </lineage>
</organism>
<dbReference type="EMBL" id="PGTY01000001">
    <property type="protein sequence ID" value="PJI92625.1"/>
    <property type="molecule type" value="Genomic_DNA"/>
</dbReference>
<keyword evidence="3 6" id="KW-0238">DNA-binding</keyword>
<comment type="caution">
    <text evidence="6">The sequence shown here is derived from an EMBL/GenBank/DDBJ whole genome shotgun (WGS) entry which is preliminary data.</text>
</comment>
<evidence type="ECO:0000256" key="3">
    <source>
        <dbReference type="ARBA" id="ARBA00023125"/>
    </source>
</evidence>
<evidence type="ECO:0000313" key="7">
    <source>
        <dbReference type="Proteomes" id="UP000228531"/>
    </source>
</evidence>
<keyword evidence="7" id="KW-1185">Reference proteome</keyword>